<gene>
    <name evidence="1" type="ORF">METZ01_LOCUS269261</name>
</gene>
<dbReference type="EMBL" id="UINC01076849">
    <property type="protein sequence ID" value="SVC16407.1"/>
    <property type="molecule type" value="Genomic_DNA"/>
</dbReference>
<proteinExistence type="predicted"/>
<protein>
    <submittedName>
        <fullName evidence="1">Uncharacterized protein</fullName>
    </submittedName>
</protein>
<organism evidence="1">
    <name type="scientific">marine metagenome</name>
    <dbReference type="NCBI Taxonomy" id="408172"/>
    <lineage>
        <taxon>unclassified sequences</taxon>
        <taxon>metagenomes</taxon>
        <taxon>ecological metagenomes</taxon>
    </lineage>
</organism>
<sequence length="63" mass="7369">MEILIQERIEYGMRRTYPMNKLGKDYAERLGKKTLSHGDLGFISEMGVNITHVPLQMEWTNLN</sequence>
<name>A0A382JZY4_9ZZZZ</name>
<reference evidence="1" key="1">
    <citation type="submission" date="2018-05" db="EMBL/GenBank/DDBJ databases">
        <authorList>
            <person name="Lanie J.A."/>
            <person name="Ng W.-L."/>
            <person name="Kazmierczak K.M."/>
            <person name="Andrzejewski T.M."/>
            <person name="Davidsen T.M."/>
            <person name="Wayne K.J."/>
            <person name="Tettelin H."/>
            <person name="Glass J.I."/>
            <person name="Rusch D."/>
            <person name="Podicherti R."/>
            <person name="Tsui H.-C.T."/>
            <person name="Winkler M.E."/>
        </authorList>
    </citation>
    <scope>NUCLEOTIDE SEQUENCE</scope>
</reference>
<dbReference type="AlphaFoldDB" id="A0A382JZY4"/>
<accession>A0A382JZY4</accession>
<evidence type="ECO:0000313" key="1">
    <source>
        <dbReference type="EMBL" id="SVC16407.1"/>
    </source>
</evidence>